<evidence type="ECO:0000313" key="1">
    <source>
        <dbReference type="EMBL" id="MDO1532945.1"/>
    </source>
</evidence>
<comment type="caution">
    <text evidence="1">The sequence shown here is derived from an EMBL/GenBank/DDBJ whole genome shotgun (WGS) entry which is preliminary data.</text>
</comment>
<sequence length="148" mass="15825">MTANHIASVLCRASPQQALDFLGDGLTLGQWALGCWQTEAVGGGVVRGHSLFDDTPSWVRPVVDGARLTVTYHVGGAPDALAPRIHATVEPDAATGGCRIALHASRGADMDDARWLRLVRCHELEVLLIQARLERSAAADTAQILKPR</sequence>
<dbReference type="EMBL" id="JAUKVY010000007">
    <property type="protein sequence ID" value="MDO1532945.1"/>
    <property type="molecule type" value="Genomic_DNA"/>
</dbReference>
<keyword evidence="2" id="KW-1185">Reference proteome</keyword>
<dbReference type="InterPro" id="IPR023393">
    <property type="entry name" value="START-like_dom_sf"/>
</dbReference>
<organism evidence="1 2">
    <name type="scientific">Variovorax ginsengisoli</name>
    <dbReference type="NCBI Taxonomy" id="363844"/>
    <lineage>
        <taxon>Bacteria</taxon>
        <taxon>Pseudomonadati</taxon>
        <taxon>Pseudomonadota</taxon>
        <taxon>Betaproteobacteria</taxon>
        <taxon>Burkholderiales</taxon>
        <taxon>Comamonadaceae</taxon>
        <taxon>Variovorax</taxon>
    </lineage>
</organism>
<gene>
    <name evidence="1" type="ORF">Q2T77_11660</name>
</gene>
<name>A0ABT8S1Y6_9BURK</name>
<proteinExistence type="predicted"/>
<protein>
    <recommendedName>
        <fullName evidence="3">SRPBCC family protein</fullName>
    </recommendedName>
</protein>
<evidence type="ECO:0000313" key="2">
    <source>
        <dbReference type="Proteomes" id="UP001169027"/>
    </source>
</evidence>
<dbReference type="Gene3D" id="3.30.530.20">
    <property type="match status" value="1"/>
</dbReference>
<dbReference type="RefSeq" id="WP_301808412.1">
    <property type="nucleotide sequence ID" value="NZ_JAUJZH010000007.1"/>
</dbReference>
<accession>A0ABT8S1Y6</accession>
<dbReference type="Proteomes" id="UP001169027">
    <property type="component" value="Unassembled WGS sequence"/>
</dbReference>
<reference evidence="1" key="1">
    <citation type="submission" date="2023-06" db="EMBL/GenBank/DDBJ databases">
        <authorList>
            <person name="Jiang Y."/>
            <person name="Liu Q."/>
        </authorList>
    </citation>
    <scope>NUCLEOTIDE SEQUENCE</scope>
    <source>
        <strain evidence="1">CGMCC 1.12090</strain>
    </source>
</reference>
<dbReference type="SUPFAM" id="SSF55961">
    <property type="entry name" value="Bet v1-like"/>
    <property type="match status" value="1"/>
</dbReference>
<evidence type="ECO:0008006" key="3">
    <source>
        <dbReference type="Google" id="ProtNLM"/>
    </source>
</evidence>